<evidence type="ECO:0000259" key="2">
    <source>
        <dbReference type="Pfam" id="PF12697"/>
    </source>
</evidence>
<feature type="compositionally biased region" description="Polar residues" evidence="1">
    <location>
        <begin position="11"/>
        <end position="20"/>
    </location>
</feature>
<comment type="caution">
    <text evidence="3">The sequence shown here is derived from an EMBL/GenBank/DDBJ whole genome shotgun (WGS) entry which is preliminary data.</text>
</comment>
<keyword evidence="4" id="KW-1185">Reference proteome</keyword>
<dbReference type="Proteomes" id="UP001595847">
    <property type="component" value="Unassembled WGS sequence"/>
</dbReference>
<reference evidence="4" key="1">
    <citation type="journal article" date="2019" name="Int. J. Syst. Evol. Microbiol.">
        <title>The Global Catalogue of Microorganisms (GCM) 10K type strain sequencing project: providing services to taxonomists for standard genome sequencing and annotation.</title>
        <authorList>
            <consortium name="The Broad Institute Genomics Platform"/>
            <consortium name="The Broad Institute Genome Sequencing Center for Infectious Disease"/>
            <person name="Wu L."/>
            <person name="Ma J."/>
        </authorList>
    </citation>
    <scope>NUCLEOTIDE SEQUENCE [LARGE SCALE GENOMIC DNA]</scope>
    <source>
        <strain evidence="4">TBRC 1826</strain>
    </source>
</reference>
<protein>
    <submittedName>
        <fullName evidence="3">Alpha/beta hydrolase</fullName>
    </submittedName>
</protein>
<accession>A0ABV8FJ53</accession>
<feature type="region of interest" description="Disordered" evidence="1">
    <location>
        <begin position="1"/>
        <end position="20"/>
    </location>
</feature>
<name>A0ABV8FJ53_9ACTN</name>
<evidence type="ECO:0000256" key="1">
    <source>
        <dbReference type="SAM" id="MobiDB-lite"/>
    </source>
</evidence>
<dbReference type="RefSeq" id="WP_378529845.1">
    <property type="nucleotide sequence ID" value="NZ_JBHSBH010000003.1"/>
</dbReference>
<proteinExistence type="predicted"/>
<dbReference type="InterPro" id="IPR029058">
    <property type="entry name" value="AB_hydrolase_fold"/>
</dbReference>
<dbReference type="PANTHER" id="PTHR12277:SF81">
    <property type="entry name" value="PROTEIN ABHD13"/>
    <property type="match status" value="1"/>
</dbReference>
<dbReference type="GO" id="GO:0016787">
    <property type="term" value="F:hydrolase activity"/>
    <property type="evidence" value="ECO:0007669"/>
    <property type="project" value="UniProtKB-KW"/>
</dbReference>
<dbReference type="PANTHER" id="PTHR12277">
    <property type="entry name" value="ALPHA/BETA HYDROLASE DOMAIN-CONTAINING PROTEIN"/>
    <property type="match status" value="1"/>
</dbReference>
<sequence>MSDALHRPDTQSDPVRQRLTTSDGVHIDTAFLRGPGERTTAVVLANGFTGTWRSPLTRMIASVLLTVGDVMTFDFRGHHGSDGRCTVGNEEVHDLEAVVAHLRDSGYTEIATVGFSMGAAVAIRHAAMFGGVAAVVAVSGPGQWYYRGSKRMRLLHFGVEQAVGRWFLRVARKVRVTDRQWDPVPPDPVELAPAIAPSPLLIVHGDADSYFPVEHAERVHGAANEPKELWIVPGMGHAERAVRPEIARDIATWLAENTGDGARSD</sequence>
<feature type="compositionally biased region" description="Basic and acidic residues" evidence="1">
    <location>
        <begin position="1"/>
        <end position="10"/>
    </location>
</feature>
<dbReference type="EMBL" id="JBHSBH010000003">
    <property type="protein sequence ID" value="MFC3995007.1"/>
    <property type="molecule type" value="Genomic_DNA"/>
</dbReference>
<keyword evidence="3" id="KW-0378">Hydrolase</keyword>
<dbReference type="SUPFAM" id="SSF53474">
    <property type="entry name" value="alpha/beta-Hydrolases"/>
    <property type="match status" value="1"/>
</dbReference>
<evidence type="ECO:0000313" key="4">
    <source>
        <dbReference type="Proteomes" id="UP001595847"/>
    </source>
</evidence>
<dbReference type="InterPro" id="IPR000073">
    <property type="entry name" value="AB_hydrolase_1"/>
</dbReference>
<gene>
    <name evidence="3" type="ORF">ACFOVU_03720</name>
</gene>
<dbReference type="Gene3D" id="3.40.50.1820">
    <property type="entry name" value="alpha/beta hydrolase"/>
    <property type="match status" value="1"/>
</dbReference>
<organism evidence="3 4">
    <name type="scientific">Nocardiopsis sediminis</name>
    <dbReference type="NCBI Taxonomy" id="1778267"/>
    <lineage>
        <taxon>Bacteria</taxon>
        <taxon>Bacillati</taxon>
        <taxon>Actinomycetota</taxon>
        <taxon>Actinomycetes</taxon>
        <taxon>Streptosporangiales</taxon>
        <taxon>Nocardiopsidaceae</taxon>
        <taxon>Nocardiopsis</taxon>
    </lineage>
</organism>
<feature type="domain" description="AB hydrolase-1" evidence="2">
    <location>
        <begin position="42"/>
        <end position="238"/>
    </location>
</feature>
<evidence type="ECO:0000313" key="3">
    <source>
        <dbReference type="EMBL" id="MFC3995007.1"/>
    </source>
</evidence>
<dbReference type="Pfam" id="PF12697">
    <property type="entry name" value="Abhydrolase_6"/>
    <property type="match status" value="1"/>
</dbReference>